<dbReference type="PROSITE" id="PS51892">
    <property type="entry name" value="SUBTILASE"/>
    <property type="match status" value="1"/>
</dbReference>
<sequence>MVIGVIDTGITPTHPSFQSFNEVSAPPVNWFDNCSFGQDVCNNKLIGAMAFQNGNNPSPLDDIGHGTHCASTAGGSPVYDAGILGQARGTAVRTAPRAHISAYKVLYGGQGWDYDFLVGIDQAVRDGVDVLSMSLSSGAKNFLDSGIAVSSFYAITKGIVSCACAMNEGPTTKDPIRWKTGQQAKVTVCCANLASSTDRRIKVTVELGNGMEIDGESSYQPDIHNATNLELVFPRATGRDSDLQCSSLNPIDVKGKIVLCMVGPISNMEKGELVKAAGGEVMIVMNNIKYGLTMFADPHVLPAAHISNFDARRLVSYVQTRNPTASIVFKDTQFGASPAPCIAFFSGRGPSQYNGGIIKPDIVAPGVNILAAWPVEVGPNPTGNTTIQRVNITNQRKQNRKKT</sequence>
<dbReference type="PANTHER" id="PTHR10795">
    <property type="entry name" value="PROPROTEIN CONVERTASE SUBTILISIN/KEXIN"/>
    <property type="match status" value="1"/>
</dbReference>
<dbReference type="Gene3D" id="3.50.30.30">
    <property type="match status" value="1"/>
</dbReference>
<keyword evidence="2" id="KW-0964">Secreted</keyword>
<dbReference type="InterPro" id="IPR000209">
    <property type="entry name" value="Peptidase_S8/S53_dom"/>
</dbReference>
<comment type="similarity">
    <text evidence="1 6">Belongs to the peptidase S8 family.</text>
</comment>
<comment type="caution">
    <text evidence="6">Lacks conserved residue(s) required for the propagation of feature annotation.</text>
</comment>
<keyword evidence="4" id="KW-0378">Hydrolase</keyword>
<dbReference type="InterPro" id="IPR003137">
    <property type="entry name" value="PA_domain"/>
</dbReference>
<dbReference type="Gene3D" id="3.40.50.200">
    <property type="entry name" value="Peptidase S8/S53 domain"/>
    <property type="match status" value="1"/>
</dbReference>
<dbReference type="GO" id="GO:0006508">
    <property type="term" value="P:proteolysis"/>
    <property type="evidence" value="ECO:0007669"/>
    <property type="project" value="InterPro"/>
</dbReference>
<dbReference type="AlphaFoldDB" id="A0AB40CIN5"/>
<dbReference type="InterPro" id="IPR045051">
    <property type="entry name" value="SBT"/>
</dbReference>
<evidence type="ECO:0000256" key="3">
    <source>
        <dbReference type="ARBA" id="ARBA00022729"/>
    </source>
</evidence>
<dbReference type="SUPFAM" id="SSF52743">
    <property type="entry name" value="Subtilisin-like"/>
    <property type="match status" value="1"/>
</dbReference>
<dbReference type="SUPFAM" id="SSF52025">
    <property type="entry name" value="PA domain"/>
    <property type="match status" value="1"/>
</dbReference>
<dbReference type="RefSeq" id="XP_039138089.1">
    <property type="nucleotide sequence ID" value="XM_039282155.1"/>
</dbReference>
<evidence type="ECO:0000256" key="1">
    <source>
        <dbReference type="ARBA" id="ARBA00011073"/>
    </source>
</evidence>
<feature type="domain" description="PA" evidence="8">
    <location>
        <begin position="242"/>
        <end position="313"/>
    </location>
</feature>
<protein>
    <submittedName>
        <fullName evidence="10">Subtilisin-like protease</fullName>
    </submittedName>
</protein>
<organism evidence="9 10">
    <name type="scientific">Dioscorea cayennensis subsp. rotundata</name>
    <name type="common">White Guinea yam</name>
    <name type="synonym">Dioscorea rotundata</name>
    <dbReference type="NCBI Taxonomy" id="55577"/>
    <lineage>
        <taxon>Eukaryota</taxon>
        <taxon>Viridiplantae</taxon>
        <taxon>Streptophyta</taxon>
        <taxon>Embryophyta</taxon>
        <taxon>Tracheophyta</taxon>
        <taxon>Spermatophyta</taxon>
        <taxon>Magnoliopsida</taxon>
        <taxon>Liliopsida</taxon>
        <taxon>Dioscoreales</taxon>
        <taxon>Dioscoreaceae</taxon>
        <taxon>Dioscorea</taxon>
    </lineage>
</organism>
<name>A0AB40CIN5_DIOCR</name>
<dbReference type="PROSITE" id="PS00137">
    <property type="entry name" value="SUBTILASE_HIS"/>
    <property type="match status" value="1"/>
</dbReference>
<dbReference type="Proteomes" id="UP001515500">
    <property type="component" value="Chromosome 14"/>
</dbReference>
<gene>
    <name evidence="10" type="primary">LOC120275537</name>
</gene>
<reference evidence="10" key="1">
    <citation type="submission" date="2025-08" db="UniProtKB">
        <authorList>
            <consortium name="RefSeq"/>
        </authorList>
    </citation>
    <scope>IDENTIFICATION</scope>
</reference>
<evidence type="ECO:0000313" key="10">
    <source>
        <dbReference type="RefSeq" id="XP_039138089.1"/>
    </source>
</evidence>
<evidence type="ECO:0000259" key="8">
    <source>
        <dbReference type="Pfam" id="PF02225"/>
    </source>
</evidence>
<feature type="domain" description="Peptidase S8/S53" evidence="7">
    <location>
        <begin position="2"/>
        <end position="381"/>
    </location>
</feature>
<dbReference type="InterPro" id="IPR036852">
    <property type="entry name" value="Peptidase_S8/S53_dom_sf"/>
</dbReference>
<accession>A0AB40CIN5</accession>
<evidence type="ECO:0000256" key="6">
    <source>
        <dbReference type="PROSITE-ProRule" id="PRU01240"/>
    </source>
</evidence>
<evidence type="ECO:0000256" key="5">
    <source>
        <dbReference type="ARBA" id="ARBA00023180"/>
    </source>
</evidence>
<dbReference type="InterPro" id="IPR022398">
    <property type="entry name" value="Peptidase_S8_His-AS"/>
</dbReference>
<dbReference type="PROSITE" id="PS00136">
    <property type="entry name" value="SUBTILASE_ASP"/>
    <property type="match status" value="1"/>
</dbReference>
<evidence type="ECO:0000256" key="2">
    <source>
        <dbReference type="ARBA" id="ARBA00022525"/>
    </source>
</evidence>
<keyword evidence="3" id="KW-0732">Signal</keyword>
<evidence type="ECO:0000313" key="9">
    <source>
        <dbReference type="Proteomes" id="UP001515500"/>
    </source>
</evidence>
<dbReference type="InterPro" id="IPR046450">
    <property type="entry name" value="PA_dom_sf"/>
</dbReference>
<dbReference type="CDD" id="cd02120">
    <property type="entry name" value="PA_subtilisin_like"/>
    <property type="match status" value="1"/>
</dbReference>
<proteinExistence type="inferred from homology"/>
<keyword evidence="9" id="KW-1185">Reference proteome</keyword>
<evidence type="ECO:0000259" key="7">
    <source>
        <dbReference type="Pfam" id="PF00082"/>
    </source>
</evidence>
<dbReference type="GO" id="GO:0004252">
    <property type="term" value="F:serine-type endopeptidase activity"/>
    <property type="evidence" value="ECO:0007669"/>
    <property type="project" value="InterPro"/>
</dbReference>
<evidence type="ECO:0000256" key="4">
    <source>
        <dbReference type="ARBA" id="ARBA00022801"/>
    </source>
</evidence>
<dbReference type="Pfam" id="PF02225">
    <property type="entry name" value="PA"/>
    <property type="match status" value="1"/>
</dbReference>
<dbReference type="Pfam" id="PF00082">
    <property type="entry name" value="Peptidase_S8"/>
    <property type="match status" value="1"/>
</dbReference>
<dbReference type="GeneID" id="120275537"/>
<dbReference type="InterPro" id="IPR023827">
    <property type="entry name" value="Peptidase_S8_Asp-AS"/>
</dbReference>
<keyword evidence="5" id="KW-0325">Glycoprotein</keyword>